<proteinExistence type="predicted"/>
<comment type="caution">
    <text evidence="2">The sequence shown here is derived from an EMBL/GenBank/DDBJ whole genome shotgun (WGS) entry which is preliminary data.</text>
</comment>
<evidence type="ECO:0000313" key="3">
    <source>
        <dbReference type="Proteomes" id="UP000216984"/>
    </source>
</evidence>
<organism evidence="2 3">
    <name type="scientific">Marinobacter vinifirmus</name>
    <dbReference type="NCBI Taxonomy" id="355591"/>
    <lineage>
        <taxon>Bacteria</taxon>
        <taxon>Pseudomonadati</taxon>
        <taxon>Pseudomonadota</taxon>
        <taxon>Gammaproteobacteria</taxon>
        <taxon>Pseudomonadales</taxon>
        <taxon>Marinobacteraceae</taxon>
        <taxon>Marinobacter</taxon>
    </lineage>
</organism>
<accession>A0A7Z1DXA9</accession>
<keyword evidence="1" id="KW-0732">Signal</keyword>
<name>A0A7Z1DXA9_9GAMM</name>
<evidence type="ECO:0008006" key="4">
    <source>
        <dbReference type="Google" id="ProtNLM"/>
    </source>
</evidence>
<dbReference type="RefSeq" id="WP_094623727.1">
    <property type="nucleotide sequence ID" value="NZ_NEFY01000001.1"/>
</dbReference>
<dbReference type="Proteomes" id="UP000216984">
    <property type="component" value="Unassembled WGS sequence"/>
</dbReference>
<dbReference type="EMBL" id="NEFY01000001">
    <property type="protein sequence ID" value="OZC37643.1"/>
    <property type="molecule type" value="Genomic_DNA"/>
</dbReference>
<keyword evidence="3" id="KW-1185">Reference proteome</keyword>
<protein>
    <recommendedName>
        <fullName evidence="4">PepSY domain-containing protein</fullName>
    </recommendedName>
</protein>
<sequence length="154" mass="17234">MKKTLTIVLISGLIAAPAAFAKGSFEDAERMLQVGSDYGITNFQSIEFDDDRADDIEIEGWMGQDWFVELDLNGNGDIEREQRRKPKGESYGLTAQEVQVFLDAARGQGMETIEELKIKRNGDIEVEGNDDSGRELEVDFRTGSLDPVKVERDN</sequence>
<feature type="signal peptide" evidence="1">
    <location>
        <begin position="1"/>
        <end position="21"/>
    </location>
</feature>
<reference evidence="2 3" key="1">
    <citation type="submission" date="2017-06" db="EMBL/GenBank/DDBJ databases">
        <title>Draft genome sequence of the halophilic bacterium Marinobacter vinifirmus FB1.</title>
        <authorList>
            <person name="Stepanov V.G."/>
            <person name="Roberts D.J."/>
            <person name="Fox G.E."/>
        </authorList>
    </citation>
    <scope>NUCLEOTIDE SEQUENCE [LARGE SCALE GENOMIC DNA]</scope>
    <source>
        <strain evidence="2 3">FB1</strain>
    </source>
</reference>
<evidence type="ECO:0000313" key="2">
    <source>
        <dbReference type="EMBL" id="OZC37643.1"/>
    </source>
</evidence>
<evidence type="ECO:0000256" key="1">
    <source>
        <dbReference type="SAM" id="SignalP"/>
    </source>
</evidence>
<feature type="chain" id="PRO_5031366215" description="PepSY domain-containing protein" evidence="1">
    <location>
        <begin position="22"/>
        <end position="154"/>
    </location>
</feature>
<gene>
    <name evidence="2" type="ORF">B9Q17_13940</name>
</gene>
<dbReference type="AlphaFoldDB" id="A0A7Z1DXA9"/>